<dbReference type="PANTHER" id="PTHR43201:SF5">
    <property type="entry name" value="MEDIUM-CHAIN ACYL-COA LIGASE ACSF2, MITOCHONDRIAL"/>
    <property type="match status" value="1"/>
</dbReference>
<evidence type="ECO:0000313" key="7">
    <source>
        <dbReference type="Proteomes" id="UP000593802"/>
    </source>
</evidence>
<evidence type="ECO:0000313" key="6">
    <source>
        <dbReference type="EMBL" id="BCJ85959.1"/>
    </source>
</evidence>
<reference evidence="6 7" key="1">
    <citation type="submission" date="2020-08" db="EMBL/GenBank/DDBJ databases">
        <title>Complete Genome Sequence of Effusibacillus dendaii Strain skT53, Isolated from Farmland soil.</title>
        <authorList>
            <person name="Konishi T."/>
            <person name="Kawasaki H."/>
        </authorList>
    </citation>
    <scope>NUCLEOTIDE SEQUENCE [LARGE SCALE GENOMIC DNA]</scope>
    <source>
        <strain evidence="7">skT53</strain>
    </source>
</reference>
<gene>
    <name evidence="6" type="ORF">skT53_09440</name>
</gene>
<dbReference type="GO" id="GO:0006631">
    <property type="term" value="P:fatty acid metabolic process"/>
    <property type="evidence" value="ECO:0007669"/>
    <property type="project" value="TreeGrafter"/>
</dbReference>
<dbReference type="InterPro" id="IPR045851">
    <property type="entry name" value="AMP-bd_C_sf"/>
</dbReference>
<dbReference type="AlphaFoldDB" id="A0A7I8DAH3"/>
<dbReference type="KEGG" id="eff:skT53_09440"/>
<keyword evidence="3" id="KW-0472">Membrane</keyword>
<dbReference type="Gene3D" id="3.30.300.30">
    <property type="match status" value="1"/>
</dbReference>
<feature type="domain" description="AMP-binding enzyme C-terminal" evidence="5">
    <location>
        <begin position="422"/>
        <end position="497"/>
    </location>
</feature>
<dbReference type="Gene3D" id="2.30.38.10">
    <property type="entry name" value="Luciferase, Domain 3"/>
    <property type="match status" value="1"/>
</dbReference>
<dbReference type="InterPro" id="IPR025110">
    <property type="entry name" value="AMP-bd_C"/>
</dbReference>
<dbReference type="RefSeq" id="WP_200760016.1">
    <property type="nucleotide sequence ID" value="NZ_AP023366.1"/>
</dbReference>
<evidence type="ECO:0000256" key="2">
    <source>
        <dbReference type="ARBA" id="ARBA00022598"/>
    </source>
</evidence>
<sequence length="512" mass="57985">MNLAFSVEFQAVKRGKQTAVIFDDVNYDYDYMNNLSNQFALTLRDLGVGKGDRVSIWLPNGLSFIGAFFGILKLGALAVPMNVLLKEAEISHVLADAEVKVLITHSTHFPILNHVIENLPNLETVIFTDDHKESVIESEKFKFFSFIKRESDSPFLAIDLSPDDAATILYTSGTTGLPKGVVLTHYNLQSNAEFYADHIQLTDKHFGCIVTPLSHLLVLMAGLILIFLKGGRFLLFEKFEKEYVARKIKELGINFFIGVPAMYYMFLSLPEKEEFDLSSLEICITSGAQMPLEVRKRFEERFRTFTIQAYGQTEASPVISVDRLDMQRKFESVGYPMSHLEVKIVDPTGNEVPRGSTGEIIAKGHCVMKEYWRNPEATRSTVKDGWLHTGDIGYMDEDGYLHLKDRIKEVIIVGGYNVYPAEVENVIYQHPAVLEAAVIGVTDQRLGEIPKAFIVKKRGVDVSKEEIIQFCSSKLARYKVMREVEFIDEIPKTVTGKLLKRKLKEQYTSSQY</sequence>
<accession>A0A7I8DAH3</accession>
<dbReference type="GO" id="GO:0031956">
    <property type="term" value="F:medium-chain fatty acid-CoA ligase activity"/>
    <property type="evidence" value="ECO:0007669"/>
    <property type="project" value="TreeGrafter"/>
</dbReference>
<dbReference type="InterPro" id="IPR000873">
    <property type="entry name" value="AMP-dep_synth/lig_dom"/>
</dbReference>
<name>A0A7I8DAH3_9BACL</name>
<keyword evidence="3" id="KW-0812">Transmembrane</keyword>
<protein>
    <submittedName>
        <fullName evidence="6">Long-chain-fatty-acid--CoA ligase</fullName>
    </submittedName>
</protein>
<dbReference type="EMBL" id="AP023366">
    <property type="protein sequence ID" value="BCJ85959.1"/>
    <property type="molecule type" value="Genomic_DNA"/>
</dbReference>
<dbReference type="InterPro" id="IPR020845">
    <property type="entry name" value="AMP-binding_CS"/>
</dbReference>
<dbReference type="SUPFAM" id="SSF56801">
    <property type="entry name" value="Acetyl-CoA synthetase-like"/>
    <property type="match status" value="1"/>
</dbReference>
<evidence type="ECO:0000256" key="3">
    <source>
        <dbReference type="SAM" id="Phobius"/>
    </source>
</evidence>
<evidence type="ECO:0000259" key="5">
    <source>
        <dbReference type="Pfam" id="PF13193"/>
    </source>
</evidence>
<keyword evidence="3" id="KW-1133">Transmembrane helix</keyword>
<proteinExistence type="inferred from homology"/>
<keyword evidence="2 6" id="KW-0436">Ligase</keyword>
<dbReference type="PANTHER" id="PTHR43201">
    <property type="entry name" value="ACYL-COA SYNTHETASE"/>
    <property type="match status" value="1"/>
</dbReference>
<evidence type="ECO:0000259" key="4">
    <source>
        <dbReference type="Pfam" id="PF00501"/>
    </source>
</evidence>
<keyword evidence="7" id="KW-1185">Reference proteome</keyword>
<dbReference type="Proteomes" id="UP000593802">
    <property type="component" value="Chromosome"/>
</dbReference>
<feature type="transmembrane region" description="Helical" evidence="3">
    <location>
        <begin position="209"/>
        <end position="230"/>
    </location>
</feature>
<dbReference type="NCBIfam" id="NF004837">
    <property type="entry name" value="PRK06187.1"/>
    <property type="match status" value="1"/>
</dbReference>
<dbReference type="Gene3D" id="3.40.50.980">
    <property type="match status" value="2"/>
</dbReference>
<dbReference type="FunFam" id="3.30.300.30:FF:000008">
    <property type="entry name" value="2,3-dihydroxybenzoate-AMP ligase"/>
    <property type="match status" value="1"/>
</dbReference>
<dbReference type="Pfam" id="PF00501">
    <property type="entry name" value="AMP-binding"/>
    <property type="match status" value="1"/>
</dbReference>
<dbReference type="PROSITE" id="PS00455">
    <property type="entry name" value="AMP_BINDING"/>
    <property type="match status" value="1"/>
</dbReference>
<dbReference type="Pfam" id="PF13193">
    <property type="entry name" value="AMP-binding_C"/>
    <property type="match status" value="1"/>
</dbReference>
<comment type="similarity">
    <text evidence="1">Belongs to the ATP-dependent AMP-binding enzyme family.</text>
</comment>
<organism evidence="6 7">
    <name type="scientific">Effusibacillus dendaii</name>
    <dbReference type="NCBI Taxonomy" id="2743772"/>
    <lineage>
        <taxon>Bacteria</taxon>
        <taxon>Bacillati</taxon>
        <taxon>Bacillota</taxon>
        <taxon>Bacilli</taxon>
        <taxon>Bacillales</taxon>
        <taxon>Alicyclobacillaceae</taxon>
        <taxon>Effusibacillus</taxon>
    </lineage>
</organism>
<evidence type="ECO:0000256" key="1">
    <source>
        <dbReference type="ARBA" id="ARBA00006432"/>
    </source>
</evidence>
<feature type="domain" description="AMP-dependent synthetase/ligase" evidence="4">
    <location>
        <begin position="9"/>
        <end position="372"/>
    </location>
</feature>